<dbReference type="EMBL" id="RXOF01000003">
    <property type="protein sequence ID" value="RTQ51651.1"/>
    <property type="molecule type" value="Genomic_DNA"/>
</dbReference>
<dbReference type="InterPro" id="IPR054363">
    <property type="entry name" value="GH95_cat"/>
</dbReference>
<dbReference type="RefSeq" id="WP_126692543.1">
    <property type="nucleotide sequence ID" value="NZ_RXOF01000003.1"/>
</dbReference>
<accession>A0A3S0JC22</accession>
<feature type="domain" description="Alpha fucosidase A-like C-terminal" evidence="3">
    <location>
        <begin position="853"/>
        <end position="921"/>
    </location>
</feature>
<feature type="signal peptide" evidence="1">
    <location>
        <begin position="1"/>
        <end position="19"/>
    </location>
</feature>
<dbReference type="InterPro" id="IPR008928">
    <property type="entry name" value="6-hairpin_glycosidase_sf"/>
</dbReference>
<dbReference type="AlphaFoldDB" id="A0A3S0JC22"/>
<feature type="domain" description="Glycosyl hydrolase family 95 catalytic" evidence="4">
    <location>
        <begin position="452"/>
        <end position="851"/>
    </location>
</feature>
<dbReference type="Pfam" id="PF22124">
    <property type="entry name" value="Glyco_hydro_95_cat"/>
    <property type="match status" value="1"/>
</dbReference>
<evidence type="ECO:0000259" key="3">
    <source>
        <dbReference type="Pfam" id="PF21307"/>
    </source>
</evidence>
<dbReference type="Gene3D" id="2.70.98.50">
    <property type="entry name" value="putative glycoside hydrolase family protein from bacillus halodurans"/>
    <property type="match status" value="1"/>
</dbReference>
<comment type="caution">
    <text evidence="5">The sequence shown here is derived from an EMBL/GenBank/DDBJ whole genome shotgun (WGS) entry which is preliminary data.</text>
</comment>
<keyword evidence="5" id="KW-0378">Hydrolase</keyword>
<dbReference type="GO" id="GO:0004560">
    <property type="term" value="F:alpha-L-fucosidase activity"/>
    <property type="evidence" value="ECO:0007669"/>
    <property type="project" value="TreeGrafter"/>
</dbReference>
<feature type="chain" id="PRO_5018597576" evidence="1">
    <location>
        <begin position="20"/>
        <end position="935"/>
    </location>
</feature>
<protein>
    <submittedName>
        <fullName evidence="5">Glycoside hydrolase family 95 protein</fullName>
    </submittedName>
</protein>
<evidence type="ECO:0000259" key="4">
    <source>
        <dbReference type="Pfam" id="PF22124"/>
    </source>
</evidence>
<organism evidence="5 6">
    <name type="scientific">Hymenobacter gummosus</name>
    <dbReference type="NCBI Taxonomy" id="1776032"/>
    <lineage>
        <taxon>Bacteria</taxon>
        <taxon>Pseudomonadati</taxon>
        <taxon>Bacteroidota</taxon>
        <taxon>Cytophagia</taxon>
        <taxon>Cytophagales</taxon>
        <taxon>Hymenobacteraceae</taxon>
        <taxon>Hymenobacter</taxon>
    </lineage>
</organism>
<dbReference type="Pfam" id="PF14498">
    <property type="entry name" value="Glyco_hyd_65N_2"/>
    <property type="match status" value="2"/>
</dbReference>
<sequence>MIRLPILLLTLLLSLTAAAQQPLTLWYNKPAEKWTDALPLGNGRLGAMVFGGVGQERLQFNETTFWTGRPRPYARPGAARYLPQIRQLLAQGKQAEAEALAAEHFMGLKDHEEGYEPQKAAWLQRIKAVGAAQAAAAPGWQPIRIPTPNGWEAAGLEGLDGAVWLRTSFELPAAWAGKDLTLSLGRIRDQDLTYVNGQLVGTDEGTTKKRRYRVPAAALKAGHNEVLIQVINYYDKGGLIGVKEQQPVFVAYPEGADPATGVALNPGWQYWVQDQNPPLTPTFQAAYQPFGDVLLDFPHAEASAYVRRLNIDRAETVTAYKHNGVPYIREYFASHPRNAIIGHLSAGLKGSLTFTARFDSPHQQRRSYRVDDHTLALAVQVRDGVLRGVSYLRVAARNGRVTVTDQQIQVEGADEVTLYLTAATNFEDYQHTAADPEKRAAAFMRGVSGQSFGKLQREHQRDFQQLFNTFAVDLGHGPNEKLLFTDERIRQFSPTADPALLALYLQYGRYLLISSSRAGGQPANLQGLWNESLTPSWGSKYTTNINLQMNYWPAELLGLSACTAPLFGLIQEAAEAGKVTAKEHYNAGGWVLHHNTDLWRGTAPINASNHGIWVTGAAWLTQPIWEHYQFTQDKTFLRRQYPVLKQASQFFLDFLVKDERTGWLISTPSNSPEHGGLVAGPTMDHQIIRELLRTTSAAAEVLGVDAELRQQLTDKARQLAPNQVGRHGQLQEWLEDKDDPKDTHRHVSHLWGVFPGTDIPWADQRLTQAARTSLLQRGDEGTGWSLAWKVNLWARLRDGNHALRILENLLAPAETGTGSERGGVYHNLFDAHPPFQIDGNFGGAAGMAEMLVQSHAGYLDLLPALPAAWPSGEVRGLRARGGFIVNLRWQAGKLSAVEIKSEAGQPCELRYGDQKLSLNTKAGKTYQFNGELRKI</sequence>
<dbReference type="SUPFAM" id="SSF48208">
    <property type="entry name" value="Six-hairpin glycosidases"/>
    <property type="match status" value="1"/>
</dbReference>
<evidence type="ECO:0000256" key="1">
    <source>
        <dbReference type="SAM" id="SignalP"/>
    </source>
</evidence>
<dbReference type="Proteomes" id="UP000282184">
    <property type="component" value="Unassembled WGS sequence"/>
</dbReference>
<feature type="domain" description="Glycosyl hydrolase family 95 N-terminal" evidence="2">
    <location>
        <begin position="25"/>
        <end position="118"/>
    </location>
</feature>
<dbReference type="OrthoDB" id="9802600at2"/>
<dbReference type="PANTHER" id="PTHR31084">
    <property type="entry name" value="ALPHA-L-FUCOSIDASE 2"/>
    <property type="match status" value="1"/>
</dbReference>
<keyword evidence="6" id="KW-1185">Reference proteome</keyword>
<dbReference type="GO" id="GO:0005975">
    <property type="term" value="P:carbohydrate metabolic process"/>
    <property type="evidence" value="ECO:0007669"/>
    <property type="project" value="InterPro"/>
</dbReference>
<dbReference type="Pfam" id="PF21307">
    <property type="entry name" value="Glyco_hydro_95_C"/>
    <property type="match status" value="1"/>
</dbReference>
<dbReference type="InterPro" id="IPR049053">
    <property type="entry name" value="AFCA-like_C"/>
</dbReference>
<dbReference type="InterPro" id="IPR027414">
    <property type="entry name" value="GH95_N_dom"/>
</dbReference>
<keyword evidence="1" id="KW-0732">Signal</keyword>
<evidence type="ECO:0000313" key="5">
    <source>
        <dbReference type="EMBL" id="RTQ51651.1"/>
    </source>
</evidence>
<dbReference type="InterPro" id="IPR012341">
    <property type="entry name" value="6hp_glycosidase-like_sf"/>
</dbReference>
<evidence type="ECO:0000313" key="6">
    <source>
        <dbReference type="Proteomes" id="UP000282184"/>
    </source>
</evidence>
<name>A0A3S0JC22_9BACT</name>
<dbReference type="InterPro" id="IPR008979">
    <property type="entry name" value="Galactose-bd-like_sf"/>
</dbReference>
<gene>
    <name evidence="5" type="ORF">EJV47_07585</name>
</gene>
<dbReference type="SUPFAM" id="SSF49785">
    <property type="entry name" value="Galactose-binding domain-like"/>
    <property type="match status" value="1"/>
</dbReference>
<dbReference type="Gene3D" id="2.60.120.260">
    <property type="entry name" value="Galactose-binding domain-like"/>
    <property type="match status" value="1"/>
</dbReference>
<reference evidence="5 6" key="1">
    <citation type="submission" date="2018-12" db="EMBL/GenBank/DDBJ databases">
        <title>Hymenobacter gummosus sp. nov., isolated from a spring.</title>
        <authorList>
            <person name="Nie L."/>
        </authorList>
    </citation>
    <scope>NUCLEOTIDE SEQUENCE [LARGE SCALE GENOMIC DNA]</scope>
    <source>
        <strain evidence="5 6">KCTC 52166</strain>
    </source>
</reference>
<feature type="domain" description="Glycosyl hydrolase family 95 N-terminal" evidence="2">
    <location>
        <begin position="284"/>
        <end position="428"/>
    </location>
</feature>
<proteinExistence type="predicted"/>
<dbReference type="Gene3D" id="1.50.10.10">
    <property type="match status" value="1"/>
</dbReference>
<dbReference type="PANTHER" id="PTHR31084:SF0">
    <property type="entry name" value="ALPHA-L-FUCOSIDASE 2"/>
    <property type="match status" value="1"/>
</dbReference>
<evidence type="ECO:0000259" key="2">
    <source>
        <dbReference type="Pfam" id="PF14498"/>
    </source>
</evidence>